<organism evidence="1 2">
    <name type="scientific">Coemansia aciculifera</name>
    <dbReference type="NCBI Taxonomy" id="417176"/>
    <lineage>
        <taxon>Eukaryota</taxon>
        <taxon>Fungi</taxon>
        <taxon>Fungi incertae sedis</taxon>
        <taxon>Zoopagomycota</taxon>
        <taxon>Kickxellomycotina</taxon>
        <taxon>Kickxellomycetes</taxon>
        <taxon>Kickxellales</taxon>
        <taxon>Kickxellaceae</taxon>
        <taxon>Coemansia</taxon>
    </lineage>
</organism>
<evidence type="ECO:0000313" key="2">
    <source>
        <dbReference type="Proteomes" id="UP001139981"/>
    </source>
</evidence>
<dbReference type="Proteomes" id="UP001139981">
    <property type="component" value="Unassembled WGS sequence"/>
</dbReference>
<sequence length="285" mass="31413">WLALSQARVLLHLLNVATDSLAQLPAEFPGIVDVVPIYDALVDNVMGFLQAPTLCGDVRRSAEILRDYLIQCHPFQASPIYRLAPVFDPRLKTTYYADRGYEQVWANRVVREAQSMLSEIATPEAGASGPAAAAVPAVSSPHQQPAEPHPIAQMASASQQSDIQTQIDTFIRLGDPNTTNQVISDSRTRTFRRAFDNARSDLDDYLRAPLAAPNVPVASWWSTHSATFPDLARLAREYLSIPASSNAVSLLLKRKPMPDFSQLVGLDKKLIAAYACLHHWQANEN</sequence>
<feature type="non-terminal residue" evidence="1">
    <location>
        <position position="1"/>
    </location>
</feature>
<keyword evidence="2" id="KW-1185">Reference proteome</keyword>
<proteinExistence type="predicted"/>
<accession>A0ACC1LU31</accession>
<name>A0ACC1LU31_9FUNG</name>
<reference evidence="1" key="1">
    <citation type="submission" date="2022-07" db="EMBL/GenBank/DDBJ databases">
        <title>Phylogenomic reconstructions and comparative analyses of Kickxellomycotina fungi.</title>
        <authorList>
            <person name="Reynolds N.K."/>
            <person name="Stajich J.E."/>
            <person name="Barry K."/>
            <person name="Grigoriev I.V."/>
            <person name="Crous P."/>
            <person name="Smith M.E."/>
        </authorList>
    </citation>
    <scope>NUCLEOTIDE SEQUENCE</scope>
    <source>
        <strain evidence="1">CBS 190363</strain>
    </source>
</reference>
<evidence type="ECO:0000313" key="1">
    <source>
        <dbReference type="EMBL" id="KAJ2878430.1"/>
    </source>
</evidence>
<dbReference type="EMBL" id="JANBVB010003542">
    <property type="protein sequence ID" value="KAJ2878430.1"/>
    <property type="molecule type" value="Genomic_DNA"/>
</dbReference>
<gene>
    <name evidence="1" type="ORF">IWW38_006321</name>
</gene>
<protein>
    <submittedName>
        <fullName evidence="1">Uncharacterized protein</fullName>
    </submittedName>
</protein>
<comment type="caution">
    <text evidence="1">The sequence shown here is derived from an EMBL/GenBank/DDBJ whole genome shotgun (WGS) entry which is preliminary data.</text>
</comment>